<name>A0A8S5SSR3_9CAUD</name>
<reference evidence="1" key="1">
    <citation type="journal article" date="2021" name="Proc. Natl. Acad. Sci. U.S.A.">
        <title>A Catalog of Tens of Thousands of Viruses from Human Metagenomes Reveals Hidden Associations with Chronic Diseases.</title>
        <authorList>
            <person name="Tisza M.J."/>
            <person name="Buck C.B."/>
        </authorList>
    </citation>
    <scope>NUCLEOTIDE SEQUENCE</scope>
    <source>
        <strain evidence="1">CtqNK14</strain>
    </source>
</reference>
<accession>A0A8S5SSR3</accession>
<dbReference type="EMBL" id="BK032671">
    <property type="protein sequence ID" value="DAF54076.1"/>
    <property type="molecule type" value="Genomic_DNA"/>
</dbReference>
<protein>
    <submittedName>
        <fullName evidence="1">Uncharacterized protein</fullName>
    </submittedName>
</protein>
<sequence>MKCSITFHNANVLVGFCRLMSIKSGDSQKII</sequence>
<proteinExistence type="predicted"/>
<evidence type="ECO:0000313" key="1">
    <source>
        <dbReference type="EMBL" id="DAF54076.1"/>
    </source>
</evidence>
<organism evidence="1">
    <name type="scientific">Siphoviridae sp. ctqNK14</name>
    <dbReference type="NCBI Taxonomy" id="2827947"/>
    <lineage>
        <taxon>Viruses</taxon>
        <taxon>Duplodnaviria</taxon>
        <taxon>Heunggongvirae</taxon>
        <taxon>Uroviricota</taxon>
        <taxon>Caudoviricetes</taxon>
    </lineage>
</organism>